<gene>
    <name evidence="1" type="ORF">RAS_07970</name>
</gene>
<name>A0A510G7I9_9RICK</name>
<proteinExistence type="predicted"/>
<keyword evidence="2" id="KW-1185">Reference proteome</keyword>
<dbReference type="EMBL" id="AP019563">
    <property type="protein sequence ID" value="BBJ31688.1"/>
    <property type="molecule type" value="Genomic_DNA"/>
</dbReference>
<evidence type="ECO:0000313" key="2">
    <source>
        <dbReference type="Proteomes" id="UP000321183"/>
    </source>
</evidence>
<protein>
    <submittedName>
        <fullName evidence="1">Uncharacterized protein</fullName>
    </submittedName>
</protein>
<dbReference type="RefSeq" id="WP_172616089.1">
    <property type="nucleotide sequence ID" value="NZ_AP019563.1"/>
</dbReference>
<dbReference type="KEGG" id="ras:RAS_07970"/>
<organism evidence="1 2">
    <name type="scientific">Rickettsia asiatica</name>
    <dbReference type="NCBI Taxonomy" id="238800"/>
    <lineage>
        <taxon>Bacteria</taxon>
        <taxon>Pseudomonadati</taxon>
        <taxon>Pseudomonadota</taxon>
        <taxon>Alphaproteobacteria</taxon>
        <taxon>Rickettsiales</taxon>
        <taxon>Rickettsiaceae</taxon>
        <taxon>Rickettsieae</taxon>
        <taxon>Rickettsia</taxon>
        <taxon>spotted fever group</taxon>
    </lineage>
</organism>
<reference evidence="1 2" key="1">
    <citation type="submission" date="2019-04" db="EMBL/GenBank/DDBJ databases">
        <title>Draft genome sequence of Rickettsia asiatica Maytaro1284.</title>
        <authorList>
            <person name="Thu M."/>
            <person name="Qiu Y."/>
            <person name="Nakao R."/>
        </authorList>
    </citation>
    <scope>NUCLEOTIDE SEQUENCE [LARGE SCALE GENOMIC DNA]</scope>
    <source>
        <strain evidence="1 2">Maytaro1284</strain>
    </source>
</reference>
<evidence type="ECO:0000313" key="1">
    <source>
        <dbReference type="EMBL" id="BBJ31688.1"/>
    </source>
</evidence>
<accession>A0A510G7I9</accession>
<sequence length="45" mass="5071">MLKKANYGEEAAKITEAIQDIPKNIPHLVLDTERKNDISLLGLEH</sequence>
<dbReference type="AlphaFoldDB" id="A0A510G7I9"/>
<dbReference type="Proteomes" id="UP000321183">
    <property type="component" value="Chromosome"/>
</dbReference>